<comment type="caution">
    <text evidence="3">The sequence shown here is derived from an EMBL/GenBank/DDBJ whole genome shotgun (WGS) entry which is preliminary data.</text>
</comment>
<dbReference type="AlphaFoldDB" id="A0A8T2JUE8"/>
<name>A0A8T2JUE8_9PIPI</name>
<dbReference type="Pfam" id="PF10239">
    <property type="entry name" value="DUF2465"/>
    <property type="match status" value="1"/>
</dbReference>
<protein>
    <submittedName>
        <fullName evidence="3">Uncharacterized protein</fullName>
    </submittedName>
</protein>
<evidence type="ECO:0000313" key="4">
    <source>
        <dbReference type="Proteomes" id="UP000812440"/>
    </source>
</evidence>
<dbReference type="InterPro" id="IPR018797">
    <property type="entry name" value="FAM98"/>
</dbReference>
<proteinExistence type="inferred from homology"/>
<evidence type="ECO:0000256" key="1">
    <source>
        <dbReference type="ARBA" id="ARBA00007218"/>
    </source>
</evidence>
<dbReference type="GO" id="GO:0072669">
    <property type="term" value="C:tRNA-splicing ligase complex"/>
    <property type="evidence" value="ECO:0007669"/>
    <property type="project" value="TreeGrafter"/>
</dbReference>
<evidence type="ECO:0000256" key="2">
    <source>
        <dbReference type="SAM" id="MobiDB-lite"/>
    </source>
</evidence>
<comment type="similarity">
    <text evidence="1">Belongs to the FAM98 family.</text>
</comment>
<dbReference type="EMBL" id="JAACNH010000003">
    <property type="protein sequence ID" value="KAG8448849.1"/>
    <property type="molecule type" value="Genomic_DNA"/>
</dbReference>
<feature type="compositionally biased region" description="Basic residues" evidence="2">
    <location>
        <begin position="366"/>
        <end position="379"/>
    </location>
</feature>
<gene>
    <name evidence="3" type="ORF">GDO86_015790</name>
</gene>
<reference evidence="3" key="1">
    <citation type="thesis" date="2020" institute="ProQuest LLC" country="789 East Eisenhower Parkway, Ann Arbor, MI, USA">
        <title>Comparative Genomics and Chromosome Evolution.</title>
        <authorList>
            <person name="Mudd A.B."/>
        </authorList>
    </citation>
    <scope>NUCLEOTIDE SEQUENCE</scope>
    <source>
        <strain evidence="3">Female2</strain>
        <tissue evidence="3">Blood</tissue>
    </source>
</reference>
<sequence length="379" mass="42283">MESDVADGTDSASVAVAQGPQLSDETDADSVVTPLEKAQTERALGIIKEAAAGLLREVCYNGPLCNTDFLVHSAERGATNLQFTSLCVWLVTELKAVSSLVENISPTDGPADAETFQLELSGVVKELHCPYTSLTSGEVTSRLTSLYNCLQLLVFLCTELQAARLMYNKMVPEIPSSEAVQELMLVGEALEVPKPFPAISVNDLMQMLKIKIEAITATIPDSIKSSPLLKTELQPAQWERLSQLHWQLLKEYECRIRMLLTRFDVTVQSFHWCERSKEHGAKMREVFWPLRQSLRLTSHVTISHLLAAREEDSRILHTCSAALCQKTCSSIKKVLMTGSIPDRGGRPNEIEPPMPTWAERREGGGKQHRWGKRNKRKRN</sequence>
<dbReference type="Proteomes" id="UP000812440">
    <property type="component" value="Chromosome 8_10"/>
</dbReference>
<keyword evidence="4" id="KW-1185">Reference proteome</keyword>
<dbReference type="PANTHER" id="PTHR31353:SF10">
    <property type="entry name" value="PROTEIN FAM98C"/>
    <property type="match status" value="1"/>
</dbReference>
<dbReference type="PANTHER" id="PTHR31353">
    <property type="entry name" value="FAM98"/>
    <property type="match status" value="1"/>
</dbReference>
<dbReference type="OrthoDB" id="512356at2759"/>
<feature type="region of interest" description="Disordered" evidence="2">
    <location>
        <begin position="1"/>
        <end position="31"/>
    </location>
</feature>
<accession>A0A8T2JUE8</accession>
<organism evidence="3 4">
    <name type="scientific">Hymenochirus boettgeri</name>
    <name type="common">Congo dwarf clawed frog</name>
    <dbReference type="NCBI Taxonomy" id="247094"/>
    <lineage>
        <taxon>Eukaryota</taxon>
        <taxon>Metazoa</taxon>
        <taxon>Chordata</taxon>
        <taxon>Craniata</taxon>
        <taxon>Vertebrata</taxon>
        <taxon>Euteleostomi</taxon>
        <taxon>Amphibia</taxon>
        <taxon>Batrachia</taxon>
        <taxon>Anura</taxon>
        <taxon>Pipoidea</taxon>
        <taxon>Pipidae</taxon>
        <taxon>Pipinae</taxon>
        <taxon>Hymenochirus</taxon>
    </lineage>
</organism>
<feature type="region of interest" description="Disordered" evidence="2">
    <location>
        <begin position="339"/>
        <end position="379"/>
    </location>
</feature>
<evidence type="ECO:0000313" key="3">
    <source>
        <dbReference type="EMBL" id="KAG8448849.1"/>
    </source>
</evidence>